<dbReference type="Proteomes" id="UP000284684">
    <property type="component" value="Unassembled WGS sequence"/>
</dbReference>
<evidence type="ECO:0000259" key="4">
    <source>
        <dbReference type="Pfam" id="PF07804"/>
    </source>
</evidence>
<dbReference type="AlphaFoldDB" id="A0A423GUM9"/>
<evidence type="ECO:0000313" key="5">
    <source>
        <dbReference type="EMBL" id="RON01163.1"/>
    </source>
</evidence>
<comment type="similarity">
    <text evidence="1">Belongs to the HipA Ser/Thr kinase family.</text>
</comment>
<dbReference type="Pfam" id="PF07804">
    <property type="entry name" value="HipA_C"/>
    <property type="match status" value="1"/>
</dbReference>
<evidence type="ECO:0000313" key="6">
    <source>
        <dbReference type="Proteomes" id="UP000284684"/>
    </source>
</evidence>
<protein>
    <submittedName>
        <fullName evidence="5">Toxin/anti-toxin system, HipA-like toxin module</fullName>
    </submittedName>
</protein>
<reference evidence="5 6" key="1">
    <citation type="submission" date="2016-10" db="EMBL/GenBank/DDBJ databases">
        <title>Comparative genome analysis of multiple Pseudomonas spp. focuses on biocontrol and plant growth promoting traits.</title>
        <authorList>
            <person name="Tao X.-Y."/>
            <person name="Taylor C.G."/>
        </authorList>
    </citation>
    <scope>NUCLEOTIDE SEQUENCE [LARGE SCALE GENOMIC DNA]</scope>
    <source>
        <strain evidence="5 6">37D10</strain>
    </source>
</reference>
<sequence length="404" mass="44909">MNIPAAYIYMEHPLTAETVTLGRLSMGRSGSGEFVYSPAYLAQNDWVPDPIRYPPSDQVFRVTTNNGIPGFIRDCMPDSWGEQLLKSLHGQAMTPIEMLIRSPNNDRSGNLMAGTARKAPPGIGGESIPSLQGLGDFIDTADIIQSHQLIDPDRQKILLVRQRSSLGGARPKRTLRDGNTLVLAKARDRFDTVDIPAIEHACMTFAASKGIHTARTRLITDKRSTLLVDRFDRVEVDGRMRRVPMLSALTLLDADWSSTDHSRWRYAGVADEMRRRGVPLGDLEQFYVQMCFHVLVGNDDAHAKNLAIIWRDGSWRLSPMYDVVPSPHESPATMAMALGNEGTLISRQNILSHHEHFGLDLQGAETILDRVLGWEAELREHYMAQLDGVDYEAAIGAISSARVV</sequence>
<evidence type="ECO:0000256" key="1">
    <source>
        <dbReference type="ARBA" id="ARBA00010164"/>
    </source>
</evidence>
<dbReference type="RefSeq" id="WP_259740070.1">
    <property type="nucleotide sequence ID" value="NZ_MOBI01000009.1"/>
</dbReference>
<evidence type="ECO:0000256" key="3">
    <source>
        <dbReference type="ARBA" id="ARBA00022777"/>
    </source>
</evidence>
<dbReference type="EMBL" id="MOBI01000009">
    <property type="protein sequence ID" value="RON01163.1"/>
    <property type="molecule type" value="Genomic_DNA"/>
</dbReference>
<dbReference type="PANTHER" id="PTHR37419">
    <property type="entry name" value="SERINE/THREONINE-PROTEIN KINASE TOXIN HIPA"/>
    <property type="match status" value="1"/>
</dbReference>
<evidence type="ECO:0000256" key="2">
    <source>
        <dbReference type="ARBA" id="ARBA00022679"/>
    </source>
</evidence>
<keyword evidence="3" id="KW-0418">Kinase</keyword>
<dbReference type="InterPro" id="IPR012893">
    <property type="entry name" value="HipA-like_C"/>
</dbReference>
<organism evidence="5 6">
    <name type="scientific">Pseudomonas brassicacearum</name>
    <dbReference type="NCBI Taxonomy" id="930166"/>
    <lineage>
        <taxon>Bacteria</taxon>
        <taxon>Pseudomonadati</taxon>
        <taxon>Pseudomonadota</taxon>
        <taxon>Gammaproteobacteria</taxon>
        <taxon>Pseudomonadales</taxon>
        <taxon>Pseudomonadaceae</taxon>
        <taxon>Pseudomonas</taxon>
    </lineage>
</organism>
<dbReference type="InterPro" id="IPR052028">
    <property type="entry name" value="HipA_Ser/Thr_kinase"/>
</dbReference>
<comment type="caution">
    <text evidence="5">The sequence shown here is derived from an EMBL/GenBank/DDBJ whole genome shotgun (WGS) entry which is preliminary data.</text>
</comment>
<dbReference type="GO" id="GO:0004674">
    <property type="term" value="F:protein serine/threonine kinase activity"/>
    <property type="evidence" value="ECO:0007669"/>
    <property type="project" value="TreeGrafter"/>
</dbReference>
<name>A0A423GUM9_9PSED</name>
<accession>A0A423GUM9</accession>
<dbReference type="Gene3D" id="1.10.1070.20">
    <property type="match status" value="1"/>
</dbReference>
<dbReference type="GO" id="GO:0005829">
    <property type="term" value="C:cytosol"/>
    <property type="evidence" value="ECO:0007669"/>
    <property type="project" value="TreeGrafter"/>
</dbReference>
<proteinExistence type="inferred from homology"/>
<keyword evidence="2" id="KW-0808">Transferase</keyword>
<feature type="domain" description="HipA-like C-terminal" evidence="4">
    <location>
        <begin position="164"/>
        <end position="371"/>
    </location>
</feature>
<gene>
    <name evidence="5" type="ORF">BK658_08340</name>
</gene>